<keyword evidence="3" id="KW-1185">Reference proteome</keyword>
<feature type="region of interest" description="Disordered" evidence="1">
    <location>
        <begin position="1"/>
        <end position="32"/>
    </location>
</feature>
<evidence type="ECO:0008006" key="4">
    <source>
        <dbReference type="Google" id="ProtNLM"/>
    </source>
</evidence>
<reference evidence="2" key="1">
    <citation type="journal article" date="2023" name="Science">
        <title>Genome structures resolve the early diversification of teleost fishes.</title>
        <authorList>
            <person name="Parey E."/>
            <person name="Louis A."/>
            <person name="Montfort J."/>
            <person name="Bouchez O."/>
            <person name="Roques C."/>
            <person name="Iampietro C."/>
            <person name="Lluch J."/>
            <person name="Castinel A."/>
            <person name="Donnadieu C."/>
            <person name="Desvignes T."/>
            <person name="Floi Bucao C."/>
            <person name="Jouanno E."/>
            <person name="Wen M."/>
            <person name="Mejri S."/>
            <person name="Dirks R."/>
            <person name="Jansen H."/>
            <person name="Henkel C."/>
            <person name="Chen W.J."/>
            <person name="Zahm M."/>
            <person name="Cabau C."/>
            <person name="Klopp C."/>
            <person name="Thompson A.W."/>
            <person name="Robinson-Rechavi M."/>
            <person name="Braasch I."/>
            <person name="Lecointre G."/>
            <person name="Bobe J."/>
            <person name="Postlethwait J.H."/>
            <person name="Berthelot C."/>
            <person name="Roest Crollius H."/>
            <person name="Guiguen Y."/>
        </authorList>
    </citation>
    <scope>NUCLEOTIDE SEQUENCE</scope>
    <source>
        <strain evidence="2">WJC10195</strain>
    </source>
</reference>
<feature type="compositionally biased region" description="Polar residues" evidence="1">
    <location>
        <begin position="19"/>
        <end position="31"/>
    </location>
</feature>
<evidence type="ECO:0000313" key="3">
    <source>
        <dbReference type="Proteomes" id="UP001152622"/>
    </source>
</evidence>
<dbReference type="SUPFAM" id="SSF56672">
    <property type="entry name" value="DNA/RNA polymerases"/>
    <property type="match status" value="1"/>
</dbReference>
<dbReference type="Gene3D" id="3.10.10.10">
    <property type="entry name" value="HIV Type 1 Reverse Transcriptase, subunit A, domain 1"/>
    <property type="match status" value="1"/>
</dbReference>
<proteinExistence type="predicted"/>
<organism evidence="2 3">
    <name type="scientific">Synaphobranchus kaupii</name>
    <name type="common">Kaup's arrowtooth eel</name>
    <dbReference type="NCBI Taxonomy" id="118154"/>
    <lineage>
        <taxon>Eukaryota</taxon>
        <taxon>Metazoa</taxon>
        <taxon>Chordata</taxon>
        <taxon>Craniata</taxon>
        <taxon>Vertebrata</taxon>
        <taxon>Euteleostomi</taxon>
        <taxon>Actinopterygii</taxon>
        <taxon>Neopterygii</taxon>
        <taxon>Teleostei</taxon>
        <taxon>Anguilliformes</taxon>
        <taxon>Synaphobranchidae</taxon>
        <taxon>Synaphobranchus</taxon>
    </lineage>
</organism>
<dbReference type="InterPro" id="IPR050951">
    <property type="entry name" value="Retrovirus_Pol_polyprotein"/>
</dbReference>
<dbReference type="AlphaFoldDB" id="A0A9Q1J2T9"/>
<gene>
    <name evidence="2" type="ORF">SKAU_G00135900</name>
</gene>
<protein>
    <recommendedName>
        <fullName evidence="4">Peptidase A2 domain-containing protein</fullName>
    </recommendedName>
</protein>
<dbReference type="InterPro" id="IPR021109">
    <property type="entry name" value="Peptidase_aspartic_dom_sf"/>
</dbReference>
<dbReference type="OrthoDB" id="6160000at2759"/>
<dbReference type="InterPro" id="IPR043502">
    <property type="entry name" value="DNA/RNA_pol_sf"/>
</dbReference>
<evidence type="ECO:0000256" key="1">
    <source>
        <dbReference type="SAM" id="MobiDB-lite"/>
    </source>
</evidence>
<comment type="caution">
    <text evidence="2">The sequence shown here is derived from an EMBL/GenBank/DDBJ whole genome shotgun (WGS) entry which is preliminary data.</text>
</comment>
<sequence length="353" mass="39095">MEERPQPHAQRGAEPVAQPANTAVPSATFSISPPEAFDFAKPQEWQKWIRRFERFRVASNLDKSSEDNQGKLKDSFKNRAKLGKRHKVEQSSSHAQNVGKYLPMLNFSAQLKMQIATTVVKEATMAGCANQKRLSAVTEDSAMFLGIVDAGEEPWTVDIGVRHTKVAFKIDTGADVTVMPEQVYREIAQGSTRSLTPGKKALFGPGLTPLTVLGLAREVLQCGDRSTTEDIYVLKHLKAVLLSRPASVRLRLNTAKVHKKLKPDTKAVSLKVPRRVPLPLMGKVKKELERMEQLGVISRIEEPTEWCSGMVVAPKKSGEIRICVDLSPLNNACAEKSSSFPQLTRPWACCQTQ</sequence>
<dbReference type="EMBL" id="JAINUF010000004">
    <property type="protein sequence ID" value="KAJ8364759.1"/>
    <property type="molecule type" value="Genomic_DNA"/>
</dbReference>
<name>A0A9Q1J2T9_SYNKA</name>
<accession>A0A9Q1J2T9</accession>
<dbReference type="PANTHER" id="PTHR37984">
    <property type="entry name" value="PROTEIN CBG26694"/>
    <property type="match status" value="1"/>
</dbReference>
<evidence type="ECO:0000313" key="2">
    <source>
        <dbReference type="EMBL" id="KAJ8364759.1"/>
    </source>
</evidence>
<dbReference type="Proteomes" id="UP001152622">
    <property type="component" value="Chromosome 4"/>
</dbReference>
<dbReference type="SUPFAM" id="SSF50630">
    <property type="entry name" value="Acid proteases"/>
    <property type="match status" value="1"/>
</dbReference>
<dbReference type="PANTHER" id="PTHR37984:SF9">
    <property type="entry name" value="INTEGRASE CATALYTIC DOMAIN-CONTAINING PROTEIN"/>
    <property type="match status" value="1"/>
</dbReference>